<sequence length="80" mass="9133">MYLMLLINCDSIVIHFMYSQTDASGASVPLCFMLHILLIFIVCLYTHEMLHPANWPSSTQLYALDNHSPTIVSCYISEFC</sequence>
<dbReference type="Proteomes" id="UP000790709">
    <property type="component" value="Unassembled WGS sequence"/>
</dbReference>
<protein>
    <submittedName>
        <fullName evidence="1">Uncharacterized protein</fullName>
    </submittedName>
</protein>
<accession>A0ACB8BQ24</accession>
<keyword evidence="2" id="KW-1185">Reference proteome</keyword>
<comment type="caution">
    <text evidence="1">The sequence shown here is derived from an EMBL/GenBank/DDBJ whole genome shotgun (WGS) entry which is preliminary data.</text>
</comment>
<organism evidence="1 2">
    <name type="scientific">Leucogyrophana mollusca</name>
    <dbReference type="NCBI Taxonomy" id="85980"/>
    <lineage>
        <taxon>Eukaryota</taxon>
        <taxon>Fungi</taxon>
        <taxon>Dikarya</taxon>
        <taxon>Basidiomycota</taxon>
        <taxon>Agaricomycotina</taxon>
        <taxon>Agaricomycetes</taxon>
        <taxon>Agaricomycetidae</taxon>
        <taxon>Boletales</taxon>
        <taxon>Boletales incertae sedis</taxon>
        <taxon>Leucogyrophana</taxon>
    </lineage>
</organism>
<gene>
    <name evidence="1" type="ORF">BV22DRAFT_292326</name>
</gene>
<reference evidence="1" key="1">
    <citation type="journal article" date="2021" name="New Phytol.">
        <title>Evolutionary innovations through gain and loss of genes in the ectomycorrhizal Boletales.</title>
        <authorList>
            <person name="Wu G."/>
            <person name="Miyauchi S."/>
            <person name="Morin E."/>
            <person name="Kuo A."/>
            <person name="Drula E."/>
            <person name="Varga T."/>
            <person name="Kohler A."/>
            <person name="Feng B."/>
            <person name="Cao Y."/>
            <person name="Lipzen A."/>
            <person name="Daum C."/>
            <person name="Hundley H."/>
            <person name="Pangilinan J."/>
            <person name="Johnson J."/>
            <person name="Barry K."/>
            <person name="LaButti K."/>
            <person name="Ng V."/>
            <person name="Ahrendt S."/>
            <person name="Min B."/>
            <person name="Choi I.G."/>
            <person name="Park H."/>
            <person name="Plett J.M."/>
            <person name="Magnuson J."/>
            <person name="Spatafora J.W."/>
            <person name="Nagy L.G."/>
            <person name="Henrissat B."/>
            <person name="Grigoriev I.V."/>
            <person name="Yang Z.L."/>
            <person name="Xu J."/>
            <person name="Martin F.M."/>
        </authorList>
    </citation>
    <scope>NUCLEOTIDE SEQUENCE</scope>
    <source>
        <strain evidence="1">KUC20120723A-06</strain>
    </source>
</reference>
<dbReference type="EMBL" id="MU266369">
    <property type="protein sequence ID" value="KAH7927245.1"/>
    <property type="molecule type" value="Genomic_DNA"/>
</dbReference>
<evidence type="ECO:0000313" key="1">
    <source>
        <dbReference type="EMBL" id="KAH7927245.1"/>
    </source>
</evidence>
<name>A0ACB8BQ24_9AGAM</name>
<proteinExistence type="predicted"/>
<evidence type="ECO:0000313" key="2">
    <source>
        <dbReference type="Proteomes" id="UP000790709"/>
    </source>
</evidence>